<dbReference type="InterPro" id="IPR002401">
    <property type="entry name" value="Cyt_P450_E_grp-I"/>
</dbReference>
<keyword evidence="15" id="KW-0812">Transmembrane</keyword>
<dbReference type="GO" id="GO:0005506">
    <property type="term" value="F:iron ion binding"/>
    <property type="evidence" value="ECO:0007669"/>
    <property type="project" value="InterPro"/>
</dbReference>
<feature type="binding site" description="axial binding residue" evidence="13">
    <location>
        <position position="466"/>
    </location>
    <ligand>
        <name>heme</name>
        <dbReference type="ChEBI" id="CHEBI:30413"/>
    </ligand>
    <ligandPart>
        <name>Fe</name>
        <dbReference type="ChEBI" id="CHEBI:18248"/>
    </ligandPart>
</feature>
<name>A0A1J1E1K6_9MYRI</name>
<dbReference type="FunFam" id="1.10.630.10:FF:000182">
    <property type="entry name" value="Cytochrome P450 3A4"/>
    <property type="match status" value="1"/>
</dbReference>
<dbReference type="Pfam" id="PF00067">
    <property type="entry name" value="p450"/>
    <property type="match status" value="1"/>
</dbReference>
<sequence>MDFNAIRVLVTIICCIFLSVVWYYVQKYRKWTTILNKIPGPKPWPLFGNAITFIGPREEISKKAFEVIAPFSKSGDLMLFWMGLIPQVHLLKAKAAKVLLSSTTNINKASIYGYLHKWIGTGLLTSTGTKWQQRRKLITPSFHFRILDNFLQVMNEQADILVELLQQQCNGKKISDEFNIYSYITRCTLDIICETAMGKGVNAQRNVDSDYVNAVYNLTQLITKRMMSPWLAQEWIFQLSPSGRLQKRCLQIVHKFTNKIIKMKRAELEKSQRINTRKAEENDEFGMGIKRRIALLDLLLENSLQETNNSLKLSDDDIREEVDTFMFEGHDTTSVGISWSLYLIGQHPDIQQQILNEIITVLGKERKPITGDDLHKLKYLECVIKESMRLFPPVPFVGRNLSHDLDICGYTIPKGVTVITAPYWIHRDETVYPDPEKFDPDRFLPENVQSRDPYAYLPFSAGLRNCIGQRFAMMEEKVVLSRIVQNFNVKTVVEEDLLSNVIGELVLRPIRGIRVQLELRD</sequence>
<keyword evidence="8" id="KW-0492">Microsome</keyword>
<evidence type="ECO:0000256" key="6">
    <source>
        <dbReference type="ARBA" id="ARBA00022723"/>
    </source>
</evidence>
<dbReference type="PROSITE" id="PS00086">
    <property type="entry name" value="CYTOCHROME_P450"/>
    <property type="match status" value="1"/>
</dbReference>
<dbReference type="GO" id="GO:0016705">
    <property type="term" value="F:oxidoreductase activity, acting on paired donors, with incorporation or reduction of molecular oxygen"/>
    <property type="evidence" value="ECO:0007669"/>
    <property type="project" value="InterPro"/>
</dbReference>
<keyword evidence="6 13" id="KW-0479">Metal-binding</keyword>
<evidence type="ECO:0000256" key="13">
    <source>
        <dbReference type="PIRSR" id="PIRSR602401-1"/>
    </source>
</evidence>
<keyword evidence="15" id="KW-1133">Transmembrane helix</keyword>
<comment type="subcellular location">
    <subcellularLocation>
        <location evidence="3">Endoplasmic reticulum membrane</location>
        <topology evidence="3">Peripheral membrane protein</topology>
    </subcellularLocation>
    <subcellularLocation>
        <location evidence="2">Microsome membrane</location>
        <topology evidence="2">Peripheral membrane protein</topology>
    </subcellularLocation>
</comment>
<dbReference type="Gene3D" id="1.10.630.10">
    <property type="entry name" value="Cytochrome P450"/>
    <property type="match status" value="1"/>
</dbReference>
<evidence type="ECO:0000256" key="10">
    <source>
        <dbReference type="ARBA" id="ARBA00023004"/>
    </source>
</evidence>
<evidence type="ECO:0000313" key="16">
    <source>
        <dbReference type="EMBL" id="BAV93924.1"/>
    </source>
</evidence>
<evidence type="ECO:0000256" key="2">
    <source>
        <dbReference type="ARBA" id="ARBA00004174"/>
    </source>
</evidence>
<keyword evidence="10 13" id="KW-0408">Iron</keyword>
<evidence type="ECO:0000256" key="12">
    <source>
        <dbReference type="ARBA" id="ARBA00023136"/>
    </source>
</evidence>
<comment type="similarity">
    <text evidence="4 14">Belongs to the cytochrome P450 family.</text>
</comment>
<evidence type="ECO:0000256" key="11">
    <source>
        <dbReference type="ARBA" id="ARBA00023033"/>
    </source>
</evidence>
<evidence type="ECO:0000256" key="15">
    <source>
        <dbReference type="SAM" id="Phobius"/>
    </source>
</evidence>
<keyword evidence="9 14" id="KW-0560">Oxidoreductase</keyword>
<evidence type="ECO:0000256" key="5">
    <source>
        <dbReference type="ARBA" id="ARBA00022617"/>
    </source>
</evidence>
<dbReference type="PRINTS" id="PR00385">
    <property type="entry name" value="P450"/>
</dbReference>
<dbReference type="GO" id="GO:0005789">
    <property type="term" value="C:endoplasmic reticulum membrane"/>
    <property type="evidence" value="ECO:0007669"/>
    <property type="project" value="UniProtKB-SubCell"/>
</dbReference>
<evidence type="ECO:0000256" key="7">
    <source>
        <dbReference type="ARBA" id="ARBA00022824"/>
    </source>
</evidence>
<protein>
    <submittedName>
        <fullName evidence="16">Cytochrome P450 4GL3</fullName>
    </submittedName>
</protein>
<reference evidence="16" key="1">
    <citation type="journal article" date="2017" name="FEBS Open Bio">
        <title>A novel cytochrome P450, CYP3201B1, is involved in (R)-mandelonitrile biosynthesis in a cyanogenic millipede.</title>
        <authorList>
            <person name="Yamaguchi T."/>
            <person name="Kuwahara Y."/>
            <person name="Asano Y."/>
        </authorList>
    </citation>
    <scope>NUCLEOTIDE SEQUENCE</scope>
</reference>
<dbReference type="GO" id="GO:0004497">
    <property type="term" value="F:monooxygenase activity"/>
    <property type="evidence" value="ECO:0007669"/>
    <property type="project" value="UniProtKB-KW"/>
</dbReference>
<dbReference type="PRINTS" id="PR00463">
    <property type="entry name" value="EP450I"/>
</dbReference>
<organism evidence="16">
    <name type="scientific">Chamberlinius hualienensis</name>
    <dbReference type="NCBI Taxonomy" id="1551368"/>
    <lineage>
        <taxon>Eukaryota</taxon>
        <taxon>Metazoa</taxon>
        <taxon>Ecdysozoa</taxon>
        <taxon>Arthropoda</taxon>
        <taxon>Myriapoda</taxon>
        <taxon>Diplopoda</taxon>
        <taxon>Helminthomorpha</taxon>
        <taxon>Polydesmida</taxon>
        <taxon>Paradoxosomatidae</taxon>
        <taxon>Chamberlinius</taxon>
    </lineage>
</organism>
<keyword evidence="7" id="KW-0256">Endoplasmic reticulum</keyword>
<evidence type="ECO:0000256" key="1">
    <source>
        <dbReference type="ARBA" id="ARBA00001971"/>
    </source>
</evidence>
<accession>A0A1J1E1K6</accession>
<dbReference type="SUPFAM" id="SSF48264">
    <property type="entry name" value="Cytochrome P450"/>
    <property type="match status" value="1"/>
</dbReference>
<comment type="cofactor">
    <cofactor evidence="1 13">
        <name>heme</name>
        <dbReference type="ChEBI" id="CHEBI:30413"/>
    </cofactor>
</comment>
<dbReference type="EMBL" id="LC125374">
    <property type="protein sequence ID" value="BAV93924.1"/>
    <property type="molecule type" value="mRNA"/>
</dbReference>
<dbReference type="InterPro" id="IPR017972">
    <property type="entry name" value="Cyt_P450_CS"/>
</dbReference>
<keyword evidence="12 15" id="KW-0472">Membrane</keyword>
<evidence type="ECO:0000256" key="4">
    <source>
        <dbReference type="ARBA" id="ARBA00010617"/>
    </source>
</evidence>
<evidence type="ECO:0000256" key="3">
    <source>
        <dbReference type="ARBA" id="ARBA00004406"/>
    </source>
</evidence>
<gene>
    <name evidence="16" type="primary">cyp4gl3</name>
</gene>
<dbReference type="InterPro" id="IPR036396">
    <property type="entry name" value="Cyt_P450_sf"/>
</dbReference>
<dbReference type="InterPro" id="IPR050196">
    <property type="entry name" value="Cytochrome_P450_Monoox"/>
</dbReference>
<proteinExistence type="evidence at transcript level"/>
<dbReference type="PANTHER" id="PTHR24291:SF189">
    <property type="entry name" value="CYTOCHROME P450 4C3-RELATED"/>
    <property type="match status" value="1"/>
</dbReference>
<dbReference type="AlphaFoldDB" id="A0A1J1E1K6"/>
<dbReference type="GO" id="GO:0020037">
    <property type="term" value="F:heme binding"/>
    <property type="evidence" value="ECO:0007669"/>
    <property type="project" value="InterPro"/>
</dbReference>
<feature type="transmembrane region" description="Helical" evidence="15">
    <location>
        <begin position="6"/>
        <end position="25"/>
    </location>
</feature>
<dbReference type="PANTHER" id="PTHR24291">
    <property type="entry name" value="CYTOCHROME P450 FAMILY 4"/>
    <property type="match status" value="1"/>
</dbReference>
<keyword evidence="11 14" id="KW-0503">Monooxygenase</keyword>
<evidence type="ECO:0000256" key="14">
    <source>
        <dbReference type="RuleBase" id="RU000461"/>
    </source>
</evidence>
<keyword evidence="5 13" id="KW-0349">Heme</keyword>
<evidence type="ECO:0000256" key="9">
    <source>
        <dbReference type="ARBA" id="ARBA00023002"/>
    </source>
</evidence>
<evidence type="ECO:0000256" key="8">
    <source>
        <dbReference type="ARBA" id="ARBA00022848"/>
    </source>
</evidence>
<dbReference type="InterPro" id="IPR001128">
    <property type="entry name" value="Cyt_P450"/>
</dbReference>